<keyword evidence="2" id="KW-0472">Membrane</keyword>
<feature type="domain" description="Bacterial surface antigen (D15)" evidence="4">
    <location>
        <begin position="2"/>
        <end position="94"/>
    </location>
</feature>
<dbReference type="EMBL" id="LUGG01000002">
    <property type="protein sequence ID" value="OBZ77893.1"/>
    <property type="molecule type" value="Genomic_DNA"/>
</dbReference>
<dbReference type="GO" id="GO:0019867">
    <property type="term" value="C:outer membrane"/>
    <property type="evidence" value="ECO:0007669"/>
    <property type="project" value="InterPro"/>
</dbReference>
<reference evidence="5 6" key="1">
    <citation type="submission" date="2016-03" db="EMBL/GenBank/DDBJ databases">
        <title>Whole genome sequencing of Grifola frondosa 9006-11.</title>
        <authorList>
            <person name="Min B."/>
            <person name="Park H."/>
            <person name="Kim J.-G."/>
            <person name="Cho H."/>
            <person name="Oh Y.-L."/>
            <person name="Kong W.-S."/>
            <person name="Choi I.-G."/>
        </authorList>
    </citation>
    <scope>NUCLEOTIDE SEQUENCE [LARGE SCALE GENOMIC DNA]</scope>
    <source>
        <strain evidence="5 6">9006-11</strain>
    </source>
</reference>
<evidence type="ECO:0000256" key="2">
    <source>
        <dbReference type="ARBA" id="ARBA00023136"/>
    </source>
</evidence>
<evidence type="ECO:0000259" key="4">
    <source>
        <dbReference type="Pfam" id="PF01103"/>
    </source>
</evidence>
<proteinExistence type="predicted"/>
<dbReference type="InterPro" id="IPR000184">
    <property type="entry name" value="Bac_surfAg_D15"/>
</dbReference>
<organism evidence="5 6">
    <name type="scientific">Grifola frondosa</name>
    <name type="common">Maitake</name>
    <name type="synonym">Polyporus frondosus</name>
    <dbReference type="NCBI Taxonomy" id="5627"/>
    <lineage>
        <taxon>Eukaryota</taxon>
        <taxon>Fungi</taxon>
        <taxon>Dikarya</taxon>
        <taxon>Basidiomycota</taxon>
        <taxon>Agaricomycotina</taxon>
        <taxon>Agaricomycetes</taxon>
        <taxon>Polyporales</taxon>
        <taxon>Grifolaceae</taxon>
        <taxon>Grifola</taxon>
    </lineage>
</organism>
<evidence type="ECO:0000256" key="3">
    <source>
        <dbReference type="SAM" id="MobiDB-lite"/>
    </source>
</evidence>
<evidence type="ECO:0000256" key="1">
    <source>
        <dbReference type="ARBA" id="ARBA00004370"/>
    </source>
</evidence>
<dbReference type="Pfam" id="PF01103">
    <property type="entry name" value="Omp85"/>
    <property type="match status" value="1"/>
</dbReference>
<evidence type="ECO:0000313" key="6">
    <source>
        <dbReference type="Proteomes" id="UP000092993"/>
    </source>
</evidence>
<feature type="region of interest" description="Disordered" evidence="3">
    <location>
        <begin position="229"/>
        <end position="252"/>
    </location>
</feature>
<gene>
    <name evidence="5" type="ORF">A0H81_02057</name>
</gene>
<dbReference type="OrthoDB" id="1724197at2759"/>
<comment type="subcellular location">
    <subcellularLocation>
        <location evidence="1">Membrane</location>
    </subcellularLocation>
</comment>
<comment type="caution">
    <text evidence="5">The sequence shown here is derived from an EMBL/GenBank/DDBJ whole genome shotgun (WGS) entry which is preliminary data.</text>
</comment>
<dbReference type="Gene3D" id="2.40.160.50">
    <property type="entry name" value="membrane protein fhac: a member of the omp85/tpsb transporter family"/>
    <property type="match status" value="1"/>
</dbReference>
<dbReference type="STRING" id="5627.A0A1C7MM28"/>
<name>A0A1C7MM28_GRIFR</name>
<dbReference type="Proteomes" id="UP000092993">
    <property type="component" value="Unassembled WGS sequence"/>
</dbReference>
<accession>A0A1C7MM28</accession>
<evidence type="ECO:0000313" key="5">
    <source>
        <dbReference type="EMBL" id="OBZ77893.1"/>
    </source>
</evidence>
<protein>
    <recommendedName>
        <fullName evidence="4">Bacterial surface antigen (D15) domain-containing protein</fullName>
    </recommendedName>
</protein>
<sequence>MNGMGPRDGPDSLGGDLYWSTGVSLISDIPRKPHWPVKTHLFVNAGRLDALDKSKSLVDNVLGSISKPSVSAGVGLVYKLEPVRVEVNFGVPLVASKSTGVHAPPKRRTLALNAVGSVVLHGLVKTKAGKEVDVQAVRCKPHRLVGIRQDSGLIFALNYPSEKSSPVVAAGKFSYRHKSLGSFGPSDIISSPMPPVLPDVSRNPSHSRSVGRACYGWFEAELDQDNVLLDDGCESDSDSESSRTEKHQSKAKASPTNKVSFLVLERLGGNLEMYVDYERDLDVYEVYQDLAYMGVDHADVRYANILMPPESPLALPTLKCPFHNVVHYYRAIDFDRATRTDFSMEGYYERTEQDLGCFSKELRMDAFSSLGDFDIA</sequence>
<keyword evidence="6" id="KW-1185">Reference proteome</keyword>
<dbReference type="AlphaFoldDB" id="A0A1C7MM28"/>